<evidence type="ECO:0000256" key="3">
    <source>
        <dbReference type="ARBA" id="ARBA00003272"/>
    </source>
</evidence>
<dbReference type="EC" id="4.1.3.27" evidence="16"/>
<sequence length="773" mass="82406">MGYTLLVDNYDSFTWNIYADIATLGGNPLVRRNDKITIQDIQAMYDAGDLDRVVISPGPGHPTTDSGISREVIRWGMGKVPVLGVCMGLECIVDVFGGEIAFAGEIKHGKTSKVKHDSKGIFHDLDPLLDSTRYHSLSASITSLPAELVVTSTSEDSGVIMGVRHRDLCVEAVQYHPESCMSEGGRGLMANFLKLKGGHWGGENAWCGVEPEKERSRAASSSAAAKPSGQEKKATILDTIHAQRKLDIQASSSVLATTPLNLKTSLSLHTAPPLIDFPRRLKASSHTAIMAEIKRASPSKGDIAPTASAPAQALKYALAGASVISVLTEPKWFKGQLFDMLSVRQALDSIPNRPAILRKDFITETYQIDEARLYGADTVLLIVAMLDAKSLKELYDYSRSLGMEPLVEVNNTDELALALEIGSKVIGVNNRNLHDFNVDMSTTSRVNAALDGRDVTLCALSGISSREDVEKYVQEGVGAVLVGESLMRAEDPAEFLRTLAGIPTAPPTSRAKPLVKICGIRSAEDAKIAVEAGADLLGVILVPGAKRRVETAVAQQIADIVRDARRSRSSSASQSSNDTLTTPTGLAIAKSAQTSTLPWFTFQSSRILSRRKPLLVGVFQNQPLQEILDLVDEIGLDLVQLHGEESQSMARFIPVPVIKCFKVSSDGTITGGQVDRPGNNALILLDAAGAGGEGKTFPWRSARDIVNKGEVGTGGAYPLPIVLAGGLNPDNVAAAIAEGGPGVYAVDVSSGVESGEKKDKAKVEAFVRNARGA</sequence>
<dbReference type="GO" id="GO:0004640">
    <property type="term" value="F:phosphoribosylanthranilate isomerase activity"/>
    <property type="evidence" value="ECO:0007669"/>
    <property type="project" value="UniProtKB-UniRule"/>
</dbReference>
<proteinExistence type="inferred from homology"/>
<keyword evidence="9 16" id="KW-0822">Tryptophan biosynthesis</keyword>
<evidence type="ECO:0000256" key="5">
    <source>
        <dbReference type="ARBA" id="ARBA00004696"/>
    </source>
</evidence>
<dbReference type="SUPFAM" id="SSF52317">
    <property type="entry name" value="Class I glutamine amidotransferase-like"/>
    <property type="match status" value="1"/>
</dbReference>
<dbReference type="InterPro" id="IPR013798">
    <property type="entry name" value="Indole-3-glycerol_P_synth_dom"/>
</dbReference>
<evidence type="ECO:0000313" key="22">
    <source>
        <dbReference type="Proteomes" id="UP001182556"/>
    </source>
</evidence>
<dbReference type="InterPro" id="IPR001240">
    <property type="entry name" value="PRAI_dom"/>
</dbReference>
<dbReference type="SUPFAM" id="SSF51366">
    <property type="entry name" value="Ribulose-phoshate binding barrel"/>
    <property type="match status" value="2"/>
</dbReference>
<dbReference type="InterPro" id="IPR045186">
    <property type="entry name" value="Indole-3-glycerol_P_synth"/>
</dbReference>
<evidence type="ECO:0000259" key="18">
    <source>
        <dbReference type="Pfam" id="PF00117"/>
    </source>
</evidence>
<keyword evidence="22" id="KW-1185">Reference proteome</keyword>
<dbReference type="Pfam" id="PF00218">
    <property type="entry name" value="IGPS"/>
    <property type="match status" value="1"/>
</dbReference>
<dbReference type="Gene3D" id="3.20.20.70">
    <property type="entry name" value="Aldolase class I"/>
    <property type="match status" value="2"/>
</dbReference>
<protein>
    <recommendedName>
        <fullName evidence="16">Multifunctional tryptophan biosynthesis protein</fullName>
    </recommendedName>
    <domain>
        <recommendedName>
            <fullName evidence="16">Anthranilate synthase component 2</fullName>
            <shortName evidence="16">AS</shortName>
            <ecNumber evidence="16">4.1.3.27</ecNumber>
        </recommendedName>
        <alternativeName>
            <fullName evidence="16">Anthranilate synthase, glutamine amidotransferase component</fullName>
        </alternativeName>
    </domain>
    <domain>
        <recommendedName>
            <fullName evidence="16">Indole-3-glycerol phosphate synthase</fullName>
            <shortName evidence="16">IGPS</shortName>
            <ecNumber evidence="16">4.1.1.48</ecNumber>
        </recommendedName>
    </domain>
    <domain>
        <recommendedName>
            <fullName evidence="16">N-(5'-phosphoribosyl)anthranilate isomerase</fullName>
            <shortName evidence="16">PRAI</shortName>
            <ecNumber evidence="16">5.3.1.24</ecNumber>
        </recommendedName>
    </domain>
</protein>
<dbReference type="PROSITE" id="PS51273">
    <property type="entry name" value="GATASE_TYPE_1"/>
    <property type="match status" value="1"/>
</dbReference>
<dbReference type="GO" id="GO:0004049">
    <property type="term" value="F:anthranilate synthase activity"/>
    <property type="evidence" value="ECO:0007669"/>
    <property type="project" value="UniProtKB-UniRule"/>
</dbReference>
<dbReference type="PRINTS" id="PR00097">
    <property type="entry name" value="ANTSNTHASEII"/>
</dbReference>
<reference evidence="21" key="1">
    <citation type="submission" date="2023-02" db="EMBL/GenBank/DDBJ databases">
        <title>Identification and recombinant expression of a fungal hydrolase from Papiliotrema laurentii that hydrolyzes apple cutin and clears colloidal polyester polyurethane.</title>
        <authorList>
            <consortium name="DOE Joint Genome Institute"/>
            <person name="Roman V.A."/>
            <person name="Bojanowski C."/>
            <person name="Crable B.R."/>
            <person name="Wagner D.N."/>
            <person name="Hung C.S."/>
            <person name="Nadeau L.J."/>
            <person name="Schratz L."/>
            <person name="Haridas S."/>
            <person name="Pangilinan J."/>
            <person name="Lipzen A."/>
            <person name="Na H."/>
            <person name="Yan M."/>
            <person name="Ng V."/>
            <person name="Grigoriev I.V."/>
            <person name="Spatafora J.W."/>
            <person name="Barlow D."/>
            <person name="Biffinger J."/>
            <person name="Kelley-Loughnane N."/>
            <person name="Varaljay V.A."/>
            <person name="Crookes-Goodson W.J."/>
        </authorList>
    </citation>
    <scope>NUCLEOTIDE SEQUENCE</scope>
    <source>
        <strain evidence="21">5307AH</strain>
    </source>
</reference>
<dbReference type="PROSITE" id="PS00614">
    <property type="entry name" value="IGPS"/>
    <property type="match status" value="1"/>
</dbReference>
<evidence type="ECO:0000256" key="17">
    <source>
        <dbReference type="SAM" id="MobiDB-lite"/>
    </source>
</evidence>
<dbReference type="PANTHER" id="PTHR22854:SF2">
    <property type="entry name" value="INDOLE-3-GLYCEROL-PHOSPHATE SYNTHASE"/>
    <property type="match status" value="1"/>
</dbReference>
<name>A0AAD9FLQ1_PAPLA</name>
<evidence type="ECO:0000256" key="12">
    <source>
        <dbReference type="ARBA" id="ARBA00023235"/>
    </source>
</evidence>
<dbReference type="InterPro" id="IPR001468">
    <property type="entry name" value="Indole-3-GlycerolPSynthase_CS"/>
</dbReference>
<dbReference type="EC" id="4.1.1.48" evidence="16"/>
<feature type="domain" description="N-(5'phosphoribosyl) anthranilate isomerase (PRAI)" evidence="20">
    <location>
        <begin position="592"/>
        <end position="768"/>
    </location>
</feature>
<dbReference type="InterPro" id="IPR029062">
    <property type="entry name" value="Class_I_gatase-like"/>
</dbReference>
<dbReference type="Pfam" id="PF00697">
    <property type="entry name" value="PRAI"/>
    <property type="match status" value="1"/>
</dbReference>
<dbReference type="InterPro" id="IPR017926">
    <property type="entry name" value="GATASE"/>
</dbReference>
<comment type="pathway">
    <text evidence="5 16">Amino-acid biosynthesis; L-tryptophan biosynthesis; L-tryptophan from chorismate: step 4/5.</text>
</comment>
<dbReference type="InterPro" id="IPR006221">
    <property type="entry name" value="TrpG/PapA_dom"/>
</dbReference>
<evidence type="ECO:0000256" key="15">
    <source>
        <dbReference type="ARBA" id="ARBA00047683"/>
    </source>
</evidence>
<evidence type="ECO:0000256" key="10">
    <source>
        <dbReference type="ARBA" id="ARBA00022962"/>
    </source>
</evidence>
<dbReference type="Proteomes" id="UP001182556">
    <property type="component" value="Unassembled WGS sequence"/>
</dbReference>
<keyword evidence="8 16" id="KW-0210">Decarboxylase</keyword>
<evidence type="ECO:0000256" key="8">
    <source>
        <dbReference type="ARBA" id="ARBA00022793"/>
    </source>
</evidence>
<dbReference type="Gene3D" id="3.40.50.880">
    <property type="match status" value="1"/>
</dbReference>
<dbReference type="FunFam" id="3.40.50.880:FF:000031">
    <property type="entry name" value="Multifunctional tryptophan biosynthesis protein"/>
    <property type="match status" value="1"/>
</dbReference>
<evidence type="ECO:0000256" key="13">
    <source>
        <dbReference type="ARBA" id="ARBA00023239"/>
    </source>
</evidence>
<feature type="domain" description="Indole-3-glycerol phosphate synthase" evidence="19">
    <location>
        <begin position="237"/>
        <end position="499"/>
    </location>
</feature>
<dbReference type="NCBIfam" id="TIGR00566">
    <property type="entry name" value="trpG_papA"/>
    <property type="match status" value="1"/>
</dbReference>
<comment type="pathway">
    <text evidence="6 16">Amino-acid biosynthesis; L-tryptophan biosynthesis; L-tryptophan from chorismate: step 1/5.</text>
</comment>
<dbReference type="InterPro" id="IPR013785">
    <property type="entry name" value="Aldolase_TIM"/>
</dbReference>
<dbReference type="PIRSF" id="PIRSF001382">
    <property type="entry name" value="TrpG-trpC-trpF"/>
    <property type="match status" value="1"/>
</dbReference>
<dbReference type="Pfam" id="PF00117">
    <property type="entry name" value="GATase"/>
    <property type="match status" value="1"/>
</dbReference>
<evidence type="ECO:0000256" key="2">
    <source>
        <dbReference type="ARBA" id="ARBA00001633"/>
    </source>
</evidence>
<comment type="catalytic activity">
    <reaction evidence="2 16">
        <text>1-(2-carboxyphenylamino)-1-deoxy-D-ribulose 5-phosphate + H(+) = (1S,2R)-1-C-(indol-3-yl)glycerol 3-phosphate + CO2 + H2O</text>
        <dbReference type="Rhea" id="RHEA:23476"/>
        <dbReference type="ChEBI" id="CHEBI:15377"/>
        <dbReference type="ChEBI" id="CHEBI:15378"/>
        <dbReference type="ChEBI" id="CHEBI:16526"/>
        <dbReference type="ChEBI" id="CHEBI:58613"/>
        <dbReference type="ChEBI" id="CHEBI:58866"/>
        <dbReference type="EC" id="4.1.1.48"/>
    </reaction>
</comment>
<evidence type="ECO:0000256" key="16">
    <source>
        <dbReference type="PIRNR" id="PIRNR001382"/>
    </source>
</evidence>
<evidence type="ECO:0000259" key="19">
    <source>
        <dbReference type="Pfam" id="PF00218"/>
    </source>
</evidence>
<evidence type="ECO:0000256" key="14">
    <source>
        <dbReference type="ARBA" id="ARBA00023268"/>
    </source>
</evidence>
<evidence type="ECO:0000313" key="21">
    <source>
        <dbReference type="EMBL" id="KAK1923935.1"/>
    </source>
</evidence>
<keyword evidence="12 16" id="KW-0413">Isomerase</keyword>
<organism evidence="21 22">
    <name type="scientific">Papiliotrema laurentii</name>
    <name type="common">Cryptococcus laurentii</name>
    <dbReference type="NCBI Taxonomy" id="5418"/>
    <lineage>
        <taxon>Eukaryota</taxon>
        <taxon>Fungi</taxon>
        <taxon>Dikarya</taxon>
        <taxon>Basidiomycota</taxon>
        <taxon>Agaricomycotina</taxon>
        <taxon>Tremellomycetes</taxon>
        <taxon>Tremellales</taxon>
        <taxon>Rhynchogastremaceae</taxon>
        <taxon>Papiliotrema</taxon>
    </lineage>
</organism>
<feature type="region of interest" description="Disordered" evidence="17">
    <location>
        <begin position="213"/>
        <end position="232"/>
    </location>
</feature>
<comment type="function">
    <text evidence="3 16">Trifunctional enzyme bearing the Gln amidotransferase (GATase) domain of anthranilate synthase, indole-glycerolphosphate synthase, and phosphoribosylanthranilate isomerase activities.</text>
</comment>
<dbReference type="CDD" id="cd01743">
    <property type="entry name" value="GATase1_Anthranilate_Synthase"/>
    <property type="match status" value="1"/>
</dbReference>
<keyword evidence="13 16" id="KW-0456">Lyase</keyword>
<dbReference type="CDD" id="cd00331">
    <property type="entry name" value="IGPS"/>
    <property type="match status" value="1"/>
</dbReference>
<evidence type="ECO:0000256" key="11">
    <source>
        <dbReference type="ARBA" id="ARBA00023141"/>
    </source>
</evidence>
<dbReference type="PRINTS" id="PR00096">
    <property type="entry name" value="GATASE"/>
</dbReference>
<dbReference type="FunFam" id="3.20.20.70:FF:000136">
    <property type="entry name" value="Multifunctional tryptophan biosynthesis protein"/>
    <property type="match status" value="1"/>
</dbReference>
<keyword evidence="10" id="KW-0315">Glutamine amidotransferase</keyword>
<dbReference type="InterPro" id="IPR016302">
    <property type="entry name" value="Anthranilate_synth_II"/>
</dbReference>
<dbReference type="AlphaFoldDB" id="A0AAD9FLQ1"/>
<keyword evidence="11 16" id="KW-0057">Aromatic amino acid biosynthesis</keyword>
<comment type="pathway">
    <text evidence="4 16">Amino-acid biosynthesis; L-tryptophan biosynthesis; L-tryptophan from chorismate: step 3/5.</text>
</comment>
<evidence type="ECO:0000256" key="4">
    <source>
        <dbReference type="ARBA" id="ARBA00004664"/>
    </source>
</evidence>
<dbReference type="CDD" id="cd00405">
    <property type="entry name" value="PRAI"/>
    <property type="match status" value="1"/>
</dbReference>
<accession>A0AAD9FLQ1</accession>
<evidence type="ECO:0000259" key="20">
    <source>
        <dbReference type="Pfam" id="PF00697"/>
    </source>
</evidence>
<keyword evidence="14" id="KW-0511">Multifunctional enzyme</keyword>
<dbReference type="GO" id="GO:0000162">
    <property type="term" value="P:L-tryptophan biosynthetic process"/>
    <property type="evidence" value="ECO:0007669"/>
    <property type="project" value="UniProtKB-UniRule"/>
</dbReference>
<comment type="catalytic activity">
    <reaction evidence="15 16">
        <text>chorismate + L-glutamine = anthranilate + pyruvate + L-glutamate + H(+)</text>
        <dbReference type="Rhea" id="RHEA:21732"/>
        <dbReference type="ChEBI" id="CHEBI:15361"/>
        <dbReference type="ChEBI" id="CHEBI:15378"/>
        <dbReference type="ChEBI" id="CHEBI:16567"/>
        <dbReference type="ChEBI" id="CHEBI:29748"/>
        <dbReference type="ChEBI" id="CHEBI:29985"/>
        <dbReference type="ChEBI" id="CHEBI:58359"/>
        <dbReference type="EC" id="4.1.3.27"/>
    </reaction>
</comment>
<keyword evidence="7 16" id="KW-0028">Amino-acid biosynthesis</keyword>
<dbReference type="GO" id="GO:0004425">
    <property type="term" value="F:indole-3-glycerol-phosphate synthase activity"/>
    <property type="evidence" value="ECO:0007669"/>
    <property type="project" value="UniProtKB-UniRule"/>
</dbReference>
<evidence type="ECO:0000256" key="6">
    <source>
        <dbReference type="ARBA" id="ARBA00004873"/>
    </source>
</evidence>
<dbReference type="EMBL" id="JAODAN010000005">
    <property type="protein sequence ID" value="KAK1923935.1"/>
    <property type="molecule type" value="Genomic_DNA"/>
</dbReference>
<dbReference type="HAMAP" id="MF_00135">
    <property type="entry name" value="PRAI"/>
    <property type="match status" value="1"/>
</dbReference>
<gene>
    <name evidence="21" type="ORF">DB88DRAFT_488502</name>
</gene>
<comment type="caution">
    <text evidence="21">The sequence shown here is derived from an EMBL/GenBank/DDBJ whole genome shotgun (WGS) entry which is preliminary data.</text>
</comment>
<comment type="catalytic activity">
    <reaction evidence="1 16">
        <text>N-(5-phospho-beta-D-ribosyl)anthranilate = 1-(2-carboxyphenylamino)-1-deoxy-D-ribulose 5-phosphate</text>
        <dbReference type="Rhea" id="RHEA:21540"/>
        <dbReference type="ChEBI" id="CHEBI:18277"/>
        <dbReference type="ChEBI" id="CHEBI:58613"/>
        <dbReference type="EC" id="5.3.1.24"/>
    </reaction>
</comment>
<dbReference type="EC" id="5.3.1.24" evidence="16"/>
<feature type="domain" description="Glutamine amidotransferase" evidence="18">
    <location>
        <begin position="5"/>
        <end position="193"/>
    </location>
</feature>
<feature type="compositionally biased region" description="Low complexity" evidence="17">
    <location>
        <begin position="218"/>
        <end position="228"/>
    </location>
</feature>
<evidence type="ECO:0000256" key="7">
    <source>
        <dbReference type="ARBA" id="ARBA00022605"/>
    </source>
</evidence>
<dbReference type="InterPro" id="IPR011060">
    <property type="entry name" value="RibuloseP-bd_barrel"/>
</dbReference>
<evidence type="ECO:0000256" key="9">
    <source>
        <dbReference type="ARBA" id="ARBA00022822"/>
    </source>
</evidence>
<evidence type="ECO:0000256" key="1">
    <source>
        <dbReference type="ARBA" id="ARBA00001164"/>
    </source>
</evidence>
<dbReference type="PANTHER" id="PTHR22854">
    <property type="entry name" value="TRYPTOPHAN BIOSYNTHESIS PROTEIN"/>
    <property type="match status" value="1"/>
</dbReference>